<dbReference type="PANTHER" id="PTHR35276:SF1">
    <property type="entry name" value="TRNA (MNM(5)S(2)U34)-METHYLTRANSFERASE, CHLOROPLASTIC"/>
    <property type="match status" value="1"/>
</dbReference>
<organism evidence="1 2">
    <name type="scientific">Rubellicoccus peritrichatus</name>
    <dbReference type="NCBI Taxonomy" id="3080537"/>
    <lineage>
        <taxon>Bacteria</taxon>
        <taxon>Pseudomonadati</taxon>
        <taxon>Verrucomicrobiota</taxon>
        <taxon>Opitutia</taxon>
        <taxon>Puniceicoccales</taxon>
        <taxon>Cerasicoccaceae</taxon>
        <taxon>Rubellicoccus</taxon>
    </lineage>
</organism>
<dbReference type="Gene3D" id="3.40.50.150">
    <property type="entry name" value="Vaccinia Virus protein VP39"/>
    <property type="match status" value="1"/>
</dbReference>
<dbReference type="KEGG" id="puo:RZN69_05360"/>
<name>A0AAQ3LA82_9BACT</name>
<dbReference type="SUPFAM" id="SSF53335">
    <property type="entry name" value="S-adenosyl-L-methionine-dependent methyltransferases"/>
    <property type="match status" value="1"/>
</dbReference>
<dbReference type="EMBL" id="CP136920">
    <property type="protein sequence ID" value="WOO42509.1"/>
    <property type="molecule type" value="Genomic_DNA"/>
</dbReference>
<keyword evidence="2" id="KW-1185">Reference proteome</keyword>
<dbReference type="GO" id="GO:0008168">
    <property type="term" value="F:methyltransferase activity"/>
    <property type="evidence" value="ECO:0007669"/>
    <property type="project" value="UniProtKB-KW"/>
</dbReference>
<keyword evidence="1" id="KW-0489">Methyltransferase</keyword>
<dbReference type="PANTHER" id="PTHR35276">
    <property type="entry name" value="S-ADENOSYL-L-METHIONINE-DEPENDENT METHYLTRANSFERASES SUPERFAMILY PROTEIN"/>
    <property type="match status" value="1"/>
</dbReference>
<dbReference type="AlphaFoldDB" id="A0AAQ3LA82"/>
<dbReference type="RefSeq" id="WP_317835031.1">
    <property type="nucleotide sequence ID" value="NZ_CP136920.1"/>
</dbReference>
<evidence type="ECO:0000313" key="1">
    <source>
        <dbReference type="EMBL" id="WOO42509.1"/>
    </source>
</evidence>
<protein>
    <submittedName>
        <fullName evidence="1">Class I SAM-dependent methyltransferase</fullName>
    </submittedName>
</protein>
<evidence type="ECO:0000313" key="2">
    <source>
        <dbReference type="Proteomes" id="UP001304300"/>
    </source>
</evidence>
<dbReference type="Proteomes" id="UP001304300">
    <property type="component" value="Chromosome"/>
</dbReference>
<keyword evidence="1" id="KW-0808">Transferase</keyword>
<reference evidence="1 2" key="1">
    <citation type="submission" date="2023-10" db="EMBL/GenBank/DDBJ databases">
        <title>Rubellicoccus peritrichatus gen. nov., sp. nov., isolated from an algae of coral reef tank.</title>
        <authorList>
            <person name="Luo J."/>
        </authorList>
    </citation>
    <scope>NUCLEOTIDE SEQUENCE [LARGE SCALE GENOMIC DNA]</scope>
    <source>
        <strain evidence="1 2">CR14</strain>
    </source>
</reference>
<dbReference type="Pfam" id="PF06962">
    <property type="entry name" value="rRNA_methylase"/>
    <property type="match status" value="1"/>
</dbReference>
<gene>
    <name evidence="1" type="ORF">RZN69_05360</name>
</gene>
<sequence>MADMTGSRRQSLTEKAQAKIAKVLSYGDYAVDATVGNGNDTFFLADHVGPEGAVVGFDIQELALHRATAVLGEAQLLQRVKLVQKSHHRMAEFVPDDWHGKIKAIMFNLGYLPRGDKSVITQADTTILALEASIKILAVGGRMTVVAYTGHDGGQEETNAIREWLRPLTISHYDVEMIPAEVQTSGSPELYVITRTD</sequence>
<dbReference type="InterPro" id="IPR010719">
    <property type="entry name" value="MnmM_MeTrfase"/>
</dbReference>
<accession>A0AAQ3LA82</accession>
<dbReference type="InterPro" id="IPR029063">
    <property type="entry name" value="SAM-dependent_MTases_sf"/>
</dbReference>
<dbReference type="GO" id="GO:0032259">
    <property type="term" value="P:methylation"/>
    <property type="evidence" value="ECO:0007669"/>
    <property type="project" value="UniProtKB-KW"/>
</dbReference>
<proteinExistence type="predicted"/>